<dbReference type="InterPro" id="IPR011249">
    <property type="entry name" value="Metalloenz_LuxS/M16"/>
</dbReference>
<dbReference type="OrthoDB" id="4953at2759"/>
<gene>
    <name evidence="2" type="ORF">BOKJ2_LOCUS28</name>
</gene>
<evidence type="ECO:0000259" key="1">
    <source>
        <dbReference type="Pfam" id="PF05193"/>
    </source>
</evidence>
<dbReference type="EMBL" id="CAJFDH010000001">
    <property type="protein sequence ID" value="CAD5205344.1"/>
    <property type="molecule type" value="Genomic_DNA"/>
</dbReference>
<keyword evidence="3" id="KW-1185">Reference proteome</keyword>
<accession>A0A811JQ35</accession>
<proteinExistence type="predicted"/>
<name>A0A811JQ35_9BILA</name>
<dbReference type="AlphaFoldDB" id="A0A811JQ35"/>
<dbReference type="PANTHER" id="PTHR43016">
    <property type="entry name" value="PRESEQUENCE PROTEASE"/>
    <property type="match status" value="1"/>
</dbReference>
<dbReference type="SUPFAM" id="SSF63411">
    <property type="entry name" value="LuxS/MPP-like metallohydrolase"/>
    <property type="match status" value="1"/>
</dbReference>
<comment type="caution">
    <text evidence="2">The sequence shown here is derived from an EMBL/GenBank/DDBJ whole genome shotgun (WGS) entry which is preliminary data.</text>
</comment>
<dbReference type="Proteomes" id="UP000614601">
    <property type="component" value="Unassembled WGS sequence"/>
</dbReference>
<dbReference type="InterPro" id="IPR007863">
    <property type="entry name" value="Peptidase_M16_C"/>
</dbReference>
<sequence>MEVDIDSGCNSPANNFTLINSSLYGGKVPVQIYTCPENGLHLALVKTSSKTVNVDITLATEPGHGDGVALATAKMALLGNPLTSAVNYLAQTAAHCFCTDIEDIVSVGQTHTSFTFKSLSDSAFFHFLTTLYSSLLTAPLTTTNFLNEIYKVSEFAHESGCLYEEALCNDTKLDKLVDEKVTKLLFNNATMFKETPKASCSSLRAFLSLEDIKAFHQKYYRPSNMFITVVGNINDYDIPLFNNLGYYMDASPIERPFYNLEIPASICHFQNLTKVVGLSATGESVVSIGFLGGNARDLGSLMAAELFVNYLNTLSVFKDHYVPELASHCEAKLTVLPRWHITVRFEGVRSENTDKIAQDLLFLFRGLLVYEGEIIQQCIQQSLQKLETGIINNNFHQDLFERMRQFQQFSLSLEDSFALKRILNPQKFYHYYKGNIPLFKDFVQRYLVDECVVVVGLPSNANDKRQDPCFQDHVKMSCEMEKLANQQELFQAAKEAEEDLLENQTKTDDGNLTQVITFPTDLPFKCPKIHFFDSMAKKLPGEMEKWKSFLNFDRMPTVFHEISDSTSGLETFFTISLSKLSLDSMRLLPLFIELIDYCGIAEQRERKIARKVMEEKLQELQQWSIQINEGSVLVLNFKPKNNNLNAVAKWFTRALVHSAIGQREVKKCLNILLYKTVSPKNEISKLAKTAIDCCHVDAESATRNTDMISLERFYANLQNEFTERPEETLERLETLRKDLINCNVNLHIIGAVKEVQFDEKLDFTAYFKRKSSEDAGVLFTALPLATKFHWNLTSETKVLSLDNLPPRSSLIERVHYKTERFSDVHAAILTLCEYMTMAGGVLWTTCVKTSRARVINMEYFVDKQMIELRMRDCYELREAREAVSDLVKWVCEGKMFDPTLFEASKKAAATKILQKYYEKYNEELIHNFLRGIKEHEVIGFVAKVVSLDWSKTVRSGLQPMYKVVMADNLRVVICAEWNLSNEDWTSRGTFRTSVSKLELPQLLCS</sequence>
<protein>
    <recommendedName>
        <fullName evidence="1">Peptidase M16 C-terminal domain-containing protein</fullName>
    </recommendedName>
</protein>
<dbReference type="Gene3D" id="3.30.830.10">
    <property type="entry name" value="Metalloenzyme, LuxS/M16 peptidase-like"/>
    <property type="match status" value="1"/>
</dbReference>
<reference evidence="2" key="1">
    <citation type="submission" date="2020-09" db="EMBL/GenBank/DDBJ databases">
        <authorList>
            <person name="Kikuchi T."/>
        </authorList>
    </citation>
    <scope>NUCLEOTIDE SEQUENCE</scope>
    <source>
        <strain evidence="2">SH1</strain>
    </source>
</reference>
<organism evidence="2 3">
    <name type="scientific">Bursaphelenchus okinawaensis</name>
    <dbReference type="NCBI Taxonomy" id="465554"/>
    <lineage>
        <taxon>Eukaryota</taxon>
        <taxon>Metazoa</taxon>
        <taxon>Ecdysozoa</taxon>
        <taxon>Nematoda</taxon>
        <taxon>Chromadorea</taxon>
        <taxon>Rhabditida</taxon>
        <taxon>Tylenchina</taxon>
        <taxon>Tylenchomorpha</taxon>
        <taxon>Aphelenchoidea</taxon>
        <taxon>Aphelenchoididae</taxon>
        <taxon>Bursaphelenchus</taxon>
    </lineage>
</organism>
<dbReference type="Pfam" id="PF05193">
    <property type="entry name" value="Peptidase_M16_C"/>
    <property type="match status" value="1"/>
</dbReference>
<dbReference type="Proteomes" id="UP000783686">
    <property type="component" value="Unassembled WGS sequence"/>
</dbReference>
<dbReference type="EMBL" id="CAJFCW020000001">
    <property type="protein sequence ID" value="CAG9076874.1"/>
    <property type="molecule type" value="Genomic_DNA"/>
</dbReference>
<evidence type="ECO:0000313" key="2">
    <source>
        <dbReference type="EMBL" id="CAD5205344.1"/>
    </source>
</evidence>
<dbReference type="GO" id="GO:0046872">
    <property type="term" value="F:metal ion binding"/>
    <property type="evidence" value="ECO:0007669"/>
    <property type="project" value="InterPro"/>
</dbReference>
<feature type="domain" description="Peptidase M16 C-terminal" evidence="1">
    <location>
        <begin position="207"/>
        <end position="234"/>
    </location>
</feature>
<evidence type="ECO:0000313" key="3">
    <source>
        <dbReference type="Proteomes" id="UP000614601"/>
    </source>
</evidence>
<dbReference type="PANTHER" id="PTHR43016:SF16">
    <property type="entry name" value="METALLOPROTEASE, PUTATIVE (AFU_ORTHOLOGUE AFUA_4G07610)-RELATED"/>
    <property type="match status" value="1"/>
</dbReference>